<evidence type="ECO:0000313" key="2">
    <source>
        <dbReference type="Proteomes" id="UP000248329"/>
    </source>
</evidence>
<name>A0AC61L291_9EURY</name>
<sequence length="671" mass="74853">MTGGEIILYAALLCELLAAVVLLLYDRYQINPAHILTVTRLALFLQSGAIGLMTYYFIKDNFSALYVCQYSASWMPLLYKIAAVFAGQQGTYLLWAWASVLAVWFIIEGYGFKNPLYRKTELIAMVVSIFILLLCIRSEPFMQITELTNQAPIPTEGNGLNPVFLTIWMVVHPFVTFIAYAATVVPASAGAAHLITGKEGWHRISRQWLRISWLFLSVCMVTGGVWAYKLVGWGGFWNWDPVQTATLVLWMLATAVLHILARYHEGREYTTAAPVATIFLFIATIYVTLVTRQGIIHSLHDFPGTPTYGLLVVGIIVASIVATGLGMRKFLRTRVTNTPIKSVFSTRNTFLWTNILLITITFVCFWGLTYSFVSQHLFSTKIIIPPEFFNVWCFIPVILLVLLTGVCTAYGRIHDTSLKYILLFVFALSLLLAMLPGHKLLDCGGEFYQTSSIIIKALGSISVWAFVPAFLFASITILSRLSKDLKQMRGRMRFRTTGINLVHIGFVLVIAGVIVTTSFDSSSSVVYDVDELCTQKDMGNGWSMELAEFDVFQNSDGTWTQTAHLNVYKDGNPYCSGATGFTKTKHFGDVHDPMINRGITRDVYAQFSGTRSHISTEAIVPISVKIIPGVSMLWAGCILMLIGIYCIIISIYLLVLKKSELLTRAIRGDVT</sequence>
<dbReference type="Proteomes" id="UP000248329">
    <property type="component" value="Unassembled WGS sequence"/>
</dbReference>
<protein>
    <submittedName>
        <fullName evidence="1">Uncharacterized protein</fullName>
    </submittedName>
</protein>
<reference evidence="1" key="1">
    <citation type="submission" date="2018-01" db="EMBL/GenBank/DDBJ databases">
        <authorList>
            <person name="Krukenberg V."/>
        </authorList>
    </citation>
    <scope>NUCLEOTIDE SEQUENCE</scope>
    <source>
        <strain evidence="1">E20ANME2</strain>
    </source>
</reference>
<accession>A0AC61L291</accession>
<dbReference type="EMBL" id="PQXF01000016">
    <property type="protein sequence ID" value="PXF60452.1"/>
    <property type="molecule type" value="Genomic_DNA"/>
</dbReference>
<proteinExistence type="predicted"/>
<organism evidence="1 2">
    <name type="scientific">Candidatus Methanogaster sp</name>
    <dbReference type="NCBI Taxonomy" id="3386292"/>
    <lineage>
        <taxon>Archaea</taxon>
        <taxon>Methanobacteriati</taxon>
        <taxon>Methanobacteriota</taxon>
        <taxon>Stenosarchaea group</taxon>
        <taxon>Methanomicrobia</taxon>
        <taxon>Methanosarcinales</taxon>
        <taxon>ANME-2 cluster</taxon>
        <taxon>Candidatus Methanogasteraceae</taxon>
        <taxon>Candidatus Methanogaster</taxon>
    </lineage>
</organism>
<evidence type="ECO:0000313" key="1">
    <source>
        <dbReference type="EMBL" id="PXF60452.1"/>
    </source>
</evidence>
<gene>
    <name evidence="1" type="ORF">C4B59_09250</name>
</gene>
<comment type="caution">
    <text evidence="1">The sequence shown here is derived from an EMBL/GenBank/DDBJ whole genome shotgun (WGS) entry which is preliminary data.</text>
</comment>